<comment type="caution">
    <text evidence="9">The sequence shown here is derived from an EMBL/GenBank/DDBJ whole genome shotgun (WGS) entry which is preliminary data.</text>
</comment>
<evidence type="ECO:0000256" key="3">
    <source>
        <dbReference type="ARBA" id="ARBA00022490"/>
    </source>
</evidence>
<dbReference type="Pfam" id="PF14685">
    <property type="entry name" value="PDZ_Tricorn"/>
    <property type="match status" value="1"/>
</dbReference>
<name>A0A7W3TFG3_9ACTN</name>
<dbReference type="InterPro" id="IPR028204">
    <property type="entry name" value="Tricorn_C1"/>
</dbReference>
<gene>
    <name evidence="9" type="ORF">FNQ90_17415</name>
</gene>
<evidence type="ECO:0000256" key="2">
    <source>
        <dbReference type="ARBA" id="ARBA00008524"/>
    </source>
</evidence>
<dbReference type="InterPro" id="IPR029045">
    <property type="entry name" value="ClpP/crotonase-like_dom_sf"/>
</dbReference>
<evidence type="ECO:0000256" key="7">
    <source>
        <dbReference type="SAM" id="MobiDB-lite"/>
    </source>
</evidence>
<dbReference type="SUPFAM" id="SSF50156">
    <property type="entry name" value="PDZ domain-like"/>
    <property type="match status" value="1"/>
</dbReference>
<keyword evidence="5" id="KW-0378">Hydrolase</keyword>
<dbReference type="InterPro" id="IPR029414">
    <property type="entry name" value="Tricorn_PDZ"/>
</dbReference>
<evidence type="ECO:0000256" key="1">
    <source>
        <dbReference type="ARBA" id="ARBA00004496"/>
    </source>
</evidence>
<dbReference type="Gene3D" id="3.30.750.44">
    <property type="match status" value="1"/>
</dbReference>
<evidence type="ECO:0000259" key="8">
    <source>
        <dbReference type="SMART" id="SM00245"/>
    </source>
</evidence>
<keyword evidence="4" id="KW-0645">Protease</keyword>
<dbReference type="PANTHER" id="PTHR43253:SF1">
    <property type="entry name" value="TRICORN PROTEASE HOMOLOG 2-RELATED"/>
    <property type="match status" value="1"/>
</dbReference>
<dbReference type="Proteomes" id="UP000538929">
    <property type="component" value="Unassembled WGS sequence"/>
</dbReference>
<feature type="non-terminal residue" evidence="9">
    <location>
        <position position="1"/>
    </location>
</feature>
<evidence type="ECO:0000256" key="5">
    <source>
        <dbReference type="ARBA" id="ARBA00022801"/>
    </source>
</evidence>
<dbReference type="InterPro" id="IPR015943">
    <property type="entry name" value="WD40/YVTN_repeat-like_dom_sf"/>
</dbReference>
<feature type="compositionally biased region" description="Low complexity" evidence="7">
    <location>
        <begin position="857"/>
        <end position="870"/>
    </location>
</feature>
<reference evidence="10" key="1">
    <citation type="submission" date="2019-10" db="EMBL/GenBank/DDBJ databases">
        <title>Streptomyces sp. nov., a novel actinobacterium isolated from alkaline environment.</title>
        <authorList>
            <person name="Golinska P."/>
        </authorList>
    </citation>
    <scope>NUCLEOTIDE SEQUENCE [LARGE SCALE GENOMIC DNA]</scope>
    <source>
        <strain evidence="10">DSM 42118</strain>
    </source>
</reference>
<protein>
    <submittedName>
        <fullName evidence="9">Peptidase</fullName>
    </submittedName>
</protein>
<dbReference type="SUPFAM" id="SSF52096">
    <property type="entry name" value="ClpP/crotonase"/>
    <property type="match status" value="1"/>
</dbReference>
<dbReference type="CDD" id="cd07562">
    <property type="entry name" value="Peptidase_S41_TRI"/>
    <property type="match status" value="1"/>
</dbReference>
<organism evidence="9 10">
    <name type="scientific">Streptomyces alkaliphilus</name>
    <dbReference type="NCBI Taxonomy" id="1472722"/>
    <lineage>
        <taxon>Bacteria</taxon>
        <taxon>Bacillati</taxon>
        <taxon>Actinomycetota</taxon>
        <taxon>Actinomycetes</taxon>
        <taxon>Kitasatosporales</taxon>
        <taxon>Streptomycetaceae</taxon>
        <taxon>Streptomyces</taxon>
    </lineage>
</organism>
<feature type="region of interest" description="Disordered" evidence="7">
    <location>
        <begin position="855"/>
        <end position="903"/>
    </location>
</feature>
<dbReference type="EMBL" id="VKHT01000625">
    <property type="protein sequence ID" value="MBB0245836.1"/>
    <property type="molecule type" value="Genomic_DNA"/>
</dbReference>
<dbReference type="GO" id="GO:0008236">
    <property type="term" value="F:serine-type peptidase activity"/>
    <property type="evidence" value="ECO:0007669"/>
    <property type="project" value="UniProtKB-KW"/>
</dbReference>
<dbReference type="Pfam" id="PF03572">
    <property type="entry name" value="Peptidase_S41"/>
    <property type="match status" value="1"/>
</dbReference>
<dbReference type="InterPro" id="IPR036034">
    <property type="entry name" value="PDZ_sf"/>
</dbReference>
<feature type="compositionally biased region" description="Low complexity" evidence="7">
    <location>
        <begin position="878"/>
        <end position="889"/>
    </location>
</feature>
<keyword evidence="6" id="KW-0720">Serine protease</keyword>
<dbReference type="RefSeq" id="WP_182607266.1">
    <property type="nucleotide sequence ID" value="NZ_VKHT01000625.1"/>
</dbReference>
<sequence length="903" mass="98550">GGRVYFLSDHDGTGNLYSCLPDGSDLTRHTAHRGLYARGLTGDGRRLVYHRGARLRLFDPATGEDRPIDVELLPSGVQHERRILTATATGHLDGARLSPQGDRLALAARGKAFTLAPWHGPVRRHGAADGVRYRLPRWLADGRRLVAVAGDERPDERLALLPAAGGAELARVSLEEFGYVTAIEAAPAGGRVAFATNRQQLWTVDTDAPEPSPRLLDSSPHGRIDDLAWSPDGRWLAYTFPETLRTTAVRVAEIATGKVHRITEPVLRDSLPVFDPLGRYLYFVGQRDLAPEHDQVQFDIGFPFGARPYAVLLTADAPVPFTGVPVPPREEADPDAGVRIDIDGIERRVVPLPMPQGRYAALAALPGAVLLLGVPLLPPHPDTPASEPEGRVTLVDLATGEVVEDYLHPVDEIDTDSTGTTLLYRHNHRLRVVPAGAPRADLEDFDNHLAPPGRETGWVDLDRVIVPFRPAAEWRQMFREAWRLQRESFWNADMDGMDWHAVYDRYRPLLDRVATRAELSDLLWELHGELATSHAYERGGDYGSPSGGDQGFLGVDWDPTRGRSGRWWVARVLCGAPWDPTAGSPCDRPGADIRPGDEIAAIDGRPVGPLGPGELLAGLAGREVELTIRRPGVPLRRVVVRASRSEDRARYLDWVAANQRFVEEASGGRLAYLHVPDMYRAGYADFIRQFLAGLDREGLVVDIRYNGGGQVSPMVLDRLSRRRVGAEHSRWSGRVPYPLEAPRGPMVALLNEQTGSDGEIFCHTFRELGLGLLVGTRTWGGTVATWPRHELVDDTVTTQPEFCYHLSGVGPGLENHGVEPDIVVEVAPSGPVAGPDPQLAEAVRRLLVDLGGHTEPEVPAVGTAPATVPVPAEPMPLPGGDTPAAGPAGEEYRLGRAARREEP</sequence>
<dbReference type="InterPro" id="IPR005151">
    <property type="entry name" value="Tail-specific_protease"/>
</dbReference>
<dbReference type="Gene3D" id="2.30.42.10">
    <property type="match status" value="1"/>
</dbReference>
<evidence type="ECO:0000313" key="10">
    <source>
        <dbReference type="Proteomes" id="UP000538929"/>
    </source>
</evidence>
<dbReference type="GO" id="GO:0006508">
    <property type="term" value="P:proteolysis"/>
    <property type="evidence" value="ECO:0007669"/>
    <property type="project" value="UniProtKB-KW"/>
</dbReference>
<comment type="similarity">
    <text evidence="2">Belongs to the peptidase S41B family.</text>
</comment>
<keyword evidence="10" id="KW-1185">Reference proteome</keyword>
<dbReference type="Pfam" id="PF14684">
    <property type="entry name" value="Tricorn_C1"/>
    <property type="match status" value="1"/>
</dbReference>
<dbReference type="Gene3D" id="2.120.10.60">
    <property type="entry name" value="Tricorn protease N-terminal domain"/>
    <property type="match status" value="1"/>
</dbReference>
<evidence type="ECO:0000256" key="6">
    <source>
        <dbReference type="ARBA" id="ARBA00022825"/>
    </source>
</evidence>
<evidence type="ECO:0000256" key="4">
    <source>
        <dbReference type="ARBA" id="ARBA00022670"/>
    </source>
</evidence>
<dbReference type="SMART" id="SM00245">
    <property type="entry name" value="TSPc"/>
    <property type="match status" value="1"/>
</dbReference>
<keyword evidence="3" id="KW-0963">Cytoplasm</keyword>
<feature type="compositionally biased region" description="Basic and acidic residues" evidence="7">
    <location>
        <begin position="890"/>
        <end position="903"/>
    </location>
</feature>
<dbReference type="PANTHER" id="PTHR43253">
    <property type="entry name" value="TRICORN PROTEASE HOMOLOG 2-RELATED"/>
    <property type="match status" value="1"/>
</dbReference>
<dbReference type="SUPFAM" id="SSF82171">
    <property type="entry name" value="DPP6 N-terminal domain-like"/>
    <property type="match status" value="1"/>
</dbReference>
<evidence type="ECO:0000313" key="9">
    <source>
        <dbReference type="EMBL" id="MBB0245836.1"/>
    </source>
</evidence>
<dbReference type="GO" id="GO:0005737">
    <property type="term" value="C:cytoplasm"/>
    <property type="evidence" value="ECO:0007669"/>
    <property type="project" value="UniProtKB-SubCell"/>
</dbReference>
<comment type="subcellular location">
    <subcellularLocation>
        <location evidence="1">Cytoplasm</location>
    </subcellularLocation>
</comment>
<dbReference type="Pfam" id="PF26550">
    <property type="entry name" value="Tricorn_2nd"/>
    <property type="match status" value="1"/>
</dbReference>
<dbReference type="AlphaFoldDB" id="A0A7W3TFG3"/>
<dbReference type="InterPro" id="IPR012393">
    <property type="entry name" value="Tricorn_protease"/>
</dbReference>
<proteinExistence type="inferred from homology"/>
<dbReference type="Gene3D" id="3.90.226.10">
    <property type="entry name" value="2-enoyl-CoA Hydratase, Chain A, domain 1"/>
    <property type="match status" value="1"/>
</dbReference>
<feature type="domain" description="Tail specific protease" evidence="8">
    <location>
        <begin position="621"/>
        <end position="825"/>
    </location>
</feature>
<accession>A0A7W3TFG3</accession>
<dbReference type="Gene3D" id="2.130.10.10">
    <property type="entry name" value="YVTN repeat-like/Quinoprotein amine dehydrogenase"/>
    <property type="match status" value="1"/>
</dbReference>